<dbReference type="AlphaFoldDB" id="A0A922CU08"/>
<dbReference type="GO" id="GO:0035336">
    <property type="term" value="P:long-chain fatty-acyl-CoA metabolic process"/>
    <property type="evidence" value="ECO:0007669"/>
    <property type="project" value="TreeGrafter"/>
</dbReference>
<dbReference type="InterPro" id="IPR036291">
    <property type="entry name" value="NAD(P)-bd_dom_sf"/>
</dbReference>
<feature type="domain" description="Thioester reductase (TE)" evidence="6">
    <location>
        <begin position="40"/>
        <end position="314"/>
    </location>
</feature>
<keyword evidence="4" id="KW-0812">Transmembrane</keyword>
<reference evidence="7" key="2">
    <citation type="submission" date="2020-12" db="EMBL/GenBank/DDBJ databases">
        <authorList>
            <person name="Kanost M."/>
        </authorList>
    </citation>
    <scope>NUCLEOTIDE SEQUENCE</scope>
</reference>
<reference evidence="7" key="1">
    <citation type="journal article" date="2016" name="Insect Biochem. Mol. Biol.">
        <title>Multifaceted biological insights from a draft genome sequence of the tobacco hornworm moth, Manduca sexta.</title>
        <authorList>
            <person name="Kanost M.R."/>
            <person name="Arrese E.L."/>
            <person name="Cao X."/>
            <person name="Chen Y.R."/>
            <person name="Chellapilla S."/>
            <person name="Goldsmith M.R."/>
            <person name="Grosse-Wilde E."/>
            <person name="Heckel D.G."/>
            <person name="Herndon N."/>
            <person name="Jiang H."/>
            <person name="Papanicolaou A."/>
            <person name="Qu J."/>
            <person name="Soulages J.L."/>
            <person name="Vogel H."/>
            <person name="Walters J."/>
            <person name="Waterhouse R.M."/>
            <person name="Ahn S.J."/>
            <person name="Almeida F.C."/>
            <person name="An C."/>
            <person name="Aqrawi P."/>
            <person name="Bretschneider A."/>
            <person name="Bryant W.B."/>
            <person name="Bucks S."/>
            <person name="Chao H."/>
            <person name="Chevignon G."/>
            <person name="Christen J.M."/>
            <person name="Clarke D.F."/>
            <person name="Dittmer N.T."/>
            <person name="Ferguson L.C.F."/>
            <person name="Garavelou S."/>
            <person name="Gordon K.H.J."/>
            <person name="Gunaratna R.T."/>
            <person name="Han Y."/>
            <person name="Hauser F."/>
            <person name="He Y."/>
            <person name="Heidel-Fischer H."/>
            <person name="Hirsh A."/>
            <person name="Hu Y."/>
            <person name="Jiang H."/>
            <person name="Kalra D."/>
            <person name="Klinner C."/>
            <person name="Konig C."/>
            <person name="Kovar C."/>
            <person name="Kroll A.R."/>
            <person name="Kuwar S.S."/>
            <person name="Lee S.L."/>
            <person name="Lehman R."/>
            <person name="Li K."/>
            <person name="Li Z."/>
            <person name="Liang H."/>
            <person name="Lovelace S."/>
            <person name="Lu Z."/>
            <person name="Mansfield J.H."/>
            <person name="McCulloch K.J."/>
            <person name="Mathew T."/>
            <person name="Morton B."/>
            <person name="Muzny D.M."/>
            <person name="Neunemann D."/>
            <person name="Ongeri F."/>
            <person name="Pauchet Y."/>
            <person name="Pu L.L."/>
            <person name="Pyrousis I."/>
            <person name="Rao X.J."/>
            <person name="Redding A."/>
            <person name="Roesel C."/>
            <person name="Sanchez-Gracia A."/>
            <person name="Schaack S."/>
            <person name="Shukla A."/>
            <person name="Tetreau G."/>
            <person name="Wang Y."/>
            <person name="Xiong G.H."/>
            <person name="Traut W."/>
            <person name="Walsh T.K."/>
            <person name="Worley K.C."/>
            <person name="Wu D."/>
            <person name="Wu W."/>
            <person name="Wu Y.Q."/>
            <person name="Zhang X."/>
            <person name="Zou Z."/>
            <person name="Zucker H."/>
            <person name="Briscoe A.D."/>
            <person name="Burmester T."/>
            <person name="Clem R.J."/>
            <person name="Feyereisen R."/>
            <person name="Grimmelikhuijzen C.J.P."/>
            <person name="Hamodrakas S.J."/>
            <person name="Hansson B.S."/>
            <person name="Huguet E."/>
            <person name="Jermiin L.S."/>
            <person name="Lan Q."/>
            <person name="Lehman H.K."/>
            <person name="Lorenzen M."/>
            <person name="Merzendorfer H."/>
            <person name="Michalopoulos I."/>
            <person name="Morton D.B."/>
            <person name="Muthukrishnan S."/>
            <person name="Oakeshott J.G."/>
            <person name="Palmer W."/>
            <person name="Park Y."/>
            <person name="Passarelli A.L."/>
            <person name="Rozas J."/>
            <person name="Schwartz L.M."/>
            <person name="Smith W."/>
            <person name="Southgate A."/>
            <person name="Vilcinskas A."/>
            <person name="Vogt R."/>
            <person name="Wang P."/>
            <person name="Werren J."/>
            <person name="Yu X.Q."/>
            <person name="Zhou J.J."/>
            <person name="Brown S.J."/>
            <person name="Scherer S.E."/>
            <person name="Richards S."/>
            <person name="Blissard G.W."/>
        </authorList>
    </citation>
    <scope>NUCLEOTIDE SEQUENCE</scope>
</reference>
<dbReference type="InterPro" id="IPR013120">
    <property type="entry name" value="FAR_NAD-bd"/>
</dbReference>
<comment type="catalytic activity">
    <reaction evidence="4">
        <text>a long-chain fatty acyl-CoA + 2 NADPH + 2 H(+) = a long-chain primary fatty alcohol + 2 NADP(+) + CoA</text>
        <dbReference type="Rhea" id="RHEA:52716"/>
        <dbReference type="ChEBI" id="CHEBI:15378"/>
        <dbReference type="ChEBI" id="CHEBI:57287"/>
        <dbReference type="ChEBI" id="CHEBI:57783"/>
        <dbReference type="ChEBI" id="CHEBI:58349"/>
        <dbReference type="ChEBI" id="CHEBI:77396"/>
        <dbReference type="ChEBI" id="CHEBI:83139"/>
        <dbReference type="EC" id="1.2.1.84"/>
    </reaction>
</comment>
<dbReference type="SUPFAM" id="SSF51735">
    <property type="entry name" value="NAD(P)-binding Rossmann-fold domains"/>
    <property type="match status" value="1"/>
</dbReference>
<evidence type="ECO:0000313" key="8">
    <source>
        <dbReference type="Proteomes" id="UP000791440"/>
    </source>
</evidence>
<dbReference type="EC" id="1.2.1.84" evidence="4"/>
<dbReference type="PANTHER" id="PTHR11011:SF60">
    <property type="entry name" value="FATTY ACYL-COA REDUCTASE-RELATED"/>
    <property type="match status" value="1"/>
</dbReference>
<dbReference type="GO" id="GO:0080019">
    <property type="term" value="F:alcohol-forming very long-chain fatty acyl-CoA reductase activity"/>
    <property type="evidence" value="ECO:0007669"/>
    <property type="project" value="InterPro"/>
</dbReference>
<dbReference type="PANTHER" id="PTHR11011">
    <property type="entry name" value="MALE STERILITY PROTEIN 2-RELATED"/>
    <property type="match status" value="1"/>
</dbReference>
<comment type="similarity">
    <text evidence="1 4">Belongs to the fatty acyl-CoA reductase family.</text>
</comment>
<dbReference type="Pfam" id="PF03015">
    <property type="entry name" value="Sterile"/>
    <property type="match status" value="1"/>
</dbReference>
<feature type="transmembrane region" description="Helical" evidence="4">
    <location>
        <begin position="378"/>
        <end position="402"/>
    </location>
</feature>
<dbReference type="InterPro" id="IPR026055">
    <property type="entry name" value="FAR"/>
</dbReference>
<keyword evidence="2 4" id="KW-0444">Lipid biosynthesis</keyword>
<proteinExistence type="inferred from homology"/>
<accession>A0A922CU08</accession>
<keyword evidence="3 4" id="KW-0443">Lipid metabolism</keyword>
<keyword evidence="4" id="KW-1133">Transmembrane helix</keyword>
<dbReference type="CDD" id="cd05236">
    <property type="entry name" value="FAR-N_SDR_e"/>
    <property type="match status" value="1"/>
</dbReference>
<evidence type="ECO:0000256" key="1">
    <source>
        <dbReference type="ARBA" id="ARBA00005928"/>
    </source>
</evidence>
<keyword evidence="4" id="KW-0472">Membrane</keyword>
<comment type="function">
    <text evidence="4">Catalyzes the reduction of fatty acyl-CoA to fatty alcohols.</text>
</comment>
<dbReference type="CDD" id="cd09071">
    <property type="entry name" value="FAR_C"/>
    <property type="match status" value="1"/>
</dbReference>
<evidence type="ECO:0000256" key="2">
    <source>
        <dbReference type="ARBA" id="ARBA00022516"/>
    </source>
</evidence>
<evidence type="ECO:0000313" key="7">
    <source>
        <dbReference type="EMBL" id="KAG6458347.1"/>
    </source>
</evidence>
<evidence type="ECO:0000256" key="4">
    <source>
        <dbReference type="RuleBase" id="RU363097"/>
    </source>
</evidence>
<keyword evidence="4" id="KW-0521">NADP</keyword>
<feature type="domain" description="Fatty acyl-CoA reductase C-terminal" evidence="5">
    <location>
        <begin position="387"/>
        <end position="484"/>
    </location>
</feature>
<dbReference type="Gene3D" id="3.40.50.720">
    <property type="entry name" value="NAD(P)-binding Rossmann-like Domain"/>
    <property type="match status" value="1"/>
</dbReference>
<evidence type="ECO:0000256" key="3">
    <source>
        <dbReference type="ARBA" id="ARBA00023098"/>
    </source>
</evidence>
<dbReference type="GO" id="GO:0102965">
    <property type="term" value="F:alcohol-forming long-chain fatty acyl-CoA reductase activity"/>
    <property type="evidence" value="ECO:0007669"/>
    <property type="project" value="UniProtKB-EC"/>
</dbReference>
<organism evidence="7 8">
    <name type="scientific">Manduca sexta</name>
    <name type="common">Tobacco hawkmoth</name>
    <name type="synonym">Tobacco hornworm</name>
    <dbReference type="NCBI Taxonomy" id="7130"/>
    <lineage>
        <taxon>Eukaryota</taxon>
        <taxon>Metazoa</taxon>
        <taxon>Ecdysozoa</taxon>
        <taxon>Arthropoda</taxon>
        <taxon>Hexapoda</taxon>
        <taxon>Insecta</taxon>
        <taxon>Pterygota</taxon>
        <taxon>Neoptera</taxon>
        <taxon>Endopterygota</taxon>
        <taxon>Lepidoptera</taxon>
        <taxon>Glossata</taxon>
        <taxon>Ditrysia</taxon>
        <taxon>Bombycoidea</taxon>
        <taxon>Sphingidae</taxon>
        <taxon>Sphinginae</taxon>
        <taxon>Sphingini</taxon>
        <taxon>Manduca</taxon>
    </lineage>
</organism>
<dbReference type="GO" id="GO:0005777">
    <property type="term" value="C:peroxisome"/>
    <property type="evidence" value="ECO:0007669"/>
    <property type="project" value="TreeGrafter"/>
</dbReference>
<dbReference type="EMBL" id="JH668580">
    <property type="protein sequence ID" value="KAG6458347.1"/>
    <property type="molecule type" value="Genomic_DNA"/>
</dbReference>
<evidence type="ECO:0000259" key="6">
    <source>
        <dbReference type="Pfam" id="PF07993"/>
    </source>
</evidence>
<dbReference type="Proteomes" id="UP000791440">
    <property type="component" value="Unassembled WGS sequence"/>
</dbReference>
<dbReference type="InterPro" id="IPR033640">
    <property type="entry name" value="FAR_C"/>
</dbReference>
<keyword evidence="8" id="KW-1185">Reference proteome</keyword>
<keyword evidence="4" id="KW-0560">Oxidoreductase</keyword>
<evidence type="ECO:0000259" key="5">
    <source>
        <dbReference type="Pfam" id="PF03015"/>
    </source>
</evidence>
<protein>
    <recommendedName>
        <fullName evidence="4">Fatty acyl-CoA reductase</fullName>
        <ecNumber evidence="4">1.2.1.84</ecNumber>
    </recommendedName>
</protein>
<gene>
    <name evidence="7" type="ORF">O3G_MSEX010827</name>
</gene>
<comment type="caution">
    <text evidence="7">The sequence shown here is derived from an EMBL/GenBank/DDBJ whole genome shotgun (WGS) entry which is preliminary data.</text>
</comment>
<name>A0A922CU08_MANSE</name>
<dbReference type="Pfam" id="PF07993">
    <property type="entry name" value="NAD_binding_4"/>
    <property type="match status" value="1"/>
</dbReference>
<feature type="transmembrane region" description="Helical" evidence="4">
    <location>
        <begin position="501"/>
        <end position="525"/>
    </location>
</feature>
<sequence>MDPAEVIMKEAKARQKPILDAAARGDSEIQRFFTGTTSFITGGTGFLGKLLIEKLIRSCNVKKIYVIIRSKKGMSIEERLAALLKDSVFDTLREMNQGFGNKIIPIEGDVAELQLGLSVQSWVTIAEEVDVIFHMAATTRFDETLRKATLINLRGTREILSLAKQCKNLRSFVYVSTAYCQATRDRINSEVLEQFYPSAIHPDALIGMAESMADERLVCITKELIDGWPNTYTFTKAVAEELVRSNLGDLPACVVRPPIVLGSYAEPSPGWLDPSCIYGASGWFLSIIIGISHVIMKSNVRACVAPADYVTNAIIASAAETRNRHDNSDKKLKIYTMSSGSKLSFGNHNKFIRSEKCRSLVSPKAVWYCWGVETSNKFIFWLLYWILHYIPAYIVDTLLFLLRLKLPEGIPSVVRVYTKMYKSTLVLSYFLINEWTFKDDNTVDLYNKLSTTDKVLFNFNIKSIVFEEYIIIYGLGIRKFIIKDGLKDTEKGVRLQSKLKIANFIFFVVYAYIAFKIFCTIYHTILYVM</sequence>